<evidence type="ECO:0000313" key="5">
    <source>
        <dbReference type="EMBL" id="RVU63205.1"/>
    </source>
</evidence>
<dbReference type="InterPro" id="IPR042229">
    <property type="entry name" value="Listeria/Bacterioides_rpt_sf"/>
</dbReference>
<dbReference type="AlphaFoldDB" id="A0A437SHE5"/>
<feature type="compositionally biased region" description="Basic and acidic residues" evidence="2">
    <location>
        <begin position="348"/>
        <end position="357"/>
    </location>
</feature>
<comment type="caution">
    <text evidence="5">The sequence shown here is derived from an EMBL/GenBank/DDBJ whole genome shotgun (WGS) entry which is preliminary data.</text>
</comment>
<name>A0A437SHE5_BACTU</name>
<evidence type="ECO:0008006" key="7">
    <source>
        <dbReference type="Google" id="ProtNLM"/>
    </source>
</evidence>
<feature type="chain" id="PRO_5019035465" description="Cell wall anchor protein" evidence="4">
    <location>
        <begin position="27"/>
        <end position="577"/>
    </location>
</feature>
<evidence type="ECO:0000256" key="4">
    <source>
        <dbReference type="SAM" id="SignalP"/>
    </source>
</evidence>
<dbReference type="Pfam" id="PF09479">
    <property type="entry name" value="Flg_new"/>
    <property type="match status" value="1"/>
</dbReference>
<feature type="region of interest" description="Disordered" evidence="2">
    <location>
        <begin position="320"/>
        <end position="400"/>
    </location>
</feature>
<accession>A0A437SHE5</accession>
<gene>
    <name evidence="5" type="ORF">BM74_16320</name>
</gene>
<dbReference type="Proteomes" id="UP000286687">
    <property type="component" value="Unassembled WGS sequence"/>
</dbReference>
<protein>
    <recommendedName>
        <fullName evidence="7">Cell wall anchor protein</fullName>
    </recommendedName>
</protein>
<comment type="subcellular location">
    <subcellularLocation>
        <location evidence="1">Cell envelope</location>
    </subcellularLocation>
</comment>
<keyword evidence="3" id="KW-1133">Transmembrane helix</keyword>
<dbReference type="InterPro" id="IPR013378">
    <property type="entry name" value="InlB-like_B-rpt"/>
</dbReference>
<keyword evidence="4" id="KW-0732">Signal</keyword>
<dbReference type="GO" id="GO:0030313">
    <property type="term" value="C:cell envelope"/>
    <property type="evidence" value="ECO:0007669"/>
    <property type="project" value="UniProtKB-SubCell"/>
</dbReference>
<feature type="transmembrane region" description="Helical" evidence="3">
    <location>
        <begin position="541"/>
        <end position="561"/>
    </location>
</feature>
<keyword evidence="3" id="KW-0812">Transmembrane</keyword>
<evidence type="ECO:0000256" key="1">
    <source>
        <dbReference type="ARBA" id="ARBA00004196"/>
    </source>
</evidence>
<evidence type="ECO:0000256" key="2">
    <source>
        <dbReference type="SAM" id="MobiDB-lite"/>
    </source>
</evidence>
<dbReference type="RefSeq" id="WP_127813750.1">
    <property type="nucleotide sequence ID" value="NZ_LDER01000218.1"/>
</dbReference>
<organism evidence="5 6">
    <name type="scientific">Bacillus thuringiensis</name>
    <dbReference type="NCBI Taxonomy" id="1428"/>
    <lineage>
        <taxon>Bacteria</taxon>
        <taxon>Bacillati</taxon>
        <taxon>Bacillota</taxon>
        <taxon>Bacilli</taxon>
        <taxon>Bacillales</taxon>
        <taxon>Bacillaceae</taxon>
        <taxon>Bacillus</taxon>
        <taxon>Bacillus cereus group</taxon>
    </lineage>
</organism>
<dbReference type="Gene3D" id="2.60.40.4270">
    <property type="entry name" value="Listeria-Bacteroides repeat domain"/>
    <property type="match status" value="1"/>
</dbReference>
<feature type="signal peptide" evidence="4">
    <location>
        <begin position="1"/>
        <end position="26"/>
    </location>
</feature>
<evidence type="ECO:0000313" key="6">
    <source>
        <dbReference type="Proteomes" id="UP000286687"/>
    </source>
</evidence>
<proteinExistence type="predicted"/>
<evidence type="ECO:0000256" key="3">
    <source>
        <dbReference type="SAM" id="Phobius"/>
    </source>
</evidence>
<keyword evidence="3" id="KW-0472">Membrane</keyword>
<dbReference type="EMBL" id="LDER01000218">
    <property type="protein sequence ID" value="RVU63205.1"/>
    <property type="molecule type" value="Genomic_DNA"/>
</dbReference>
<sequence>MWEKSKRVLVSSALSLSLIGNTTVLATVNNPTQTQENENIARNYLKVNYESKVLFHEQVPSKTMIQVLNEDNDVVESMVLTSDKEINLEKPKVSNGKMLSYWTIEMKDAKLFIKPVLTAKEEFSVKFYVKDVGGNLLENHKRIKEVVKSATKDAKLKDVLPDVNPDNNYKFTGWFVMVDKGDGKKVEEKLQNIEDIKVTDSKGEYYAEFFSDFNNNGIDDKTEEITVNFVTNIEEQIEPVKLNVGQKIKIPKLSNKDKIFIGWYTNAELTNKFGNDNLKDSITLYAKWENAEKVINESEKKPITDKDVSDQVEKILNERFKELKEGQTNTEKPNESTTEVTNKATTETTEKPKDNSNDNKGAAATNNQKSDTNNTKDNTKTNNSNANPPTSNPWGGSVQNDTKLKENAVSNSNKITAYTETKYVFKNKNIGEKYMVKFLDESGAFVSSLTLPYGRTIKLLDENEIPHEEYAVRQDTTINLNTEKYINKGSTFLGLDIRTIQVNATEITEIYPTTVKNNSNNFLYKKDEKNSQKKDSNNQNIIIALSIVSVICIILGIFVLFKKRKKKEKDQKQNINM</sequence>
<feature type="compositionally biased region" description="Low complexity" evidence="2">
    <location>
        <begin position="365"/>
        <end position="393"/>
    </location>
</feature>
<reference evidence="5 6" key="1">
    <citation type="submission" date="2018-01" db="EMBL/GenBank/DDBJ databases">
        <title>Complete genome sequence of G25-42.</title>
        <authorList>
            <person name="Zheng Z."/>
            <person name="Sun M."/>
        </authorList>
    </citation>
    <scope>NUCLEOTIDE SEQUENCE [LARGE SCALE GENOMIC DNA]</scope>
    <source>
        <strain evidence="5 6">G25-42</strain>
    </source>
</reference>
<feature type="compositionally biased region" description="Low complexity" evidence="2">
    <location>
        <begin position="335"/>
        <end position="347"/>
    </location>
</feature>